<dbReference type="AlphaFoldDB" id="A0A0R2RAC2"/>
<dbReference type="InterPro" id="IPR045584">
    <property type="entry name" value="Pilin-like"/>
</dbReference>
<keyword evidence="1" id="KW-0812">Transmembrane</keyword>
<sequence>MRKIFLGLKKLKANSFTLVELLVVISIIGLLAGLAVPAIQGGLDKAKQQVDVSNIRQCGMIAFSYANDNEGNFNGTNTNAITSTAFFTNLVALGQLNSTKILAGNGFIAALATNNILANNIAWGYNSGLTASDDGNIPLFISKNVGQSLTTFSNIAIKAATVGWKSKGIVVYRIGNSAEFIRPGTAGATPGNVTISGVASNLSTATWSIQ</sequence>
<gene>
    <name evidence="2" type="ORF">ABR82_06980</name>
</gene>
<name>A0A0R2RAC2_9BACT</name>
<dbReference type="SUPFAM" id="SSF54523">
    <property type="entry name" value="Pili subunits"/>
    <property type="match status" value="1"/>
</dbReference>
<evidence type="ECO:0000313" key="2">
    <source>
        <dbReference type="EMBL" id="KRO59512.1"/>
    </source>
</evidence>
<dbReference type="Gene3D" id="3.30.700.10">
    <property type="entry name" value="Glycoprotein, Type 4 Pilin"/>
    <property type="match status" value="1"/>
</dbReference>
<evidence type="ECO:0000313" key="3">
    <source>
        <dbReference type="Proteomes" id="UP000051269"/>
    </source>
</evidence>
<keyword evidence="1" id="KW-1133">Transmembrane helix</keyword>
<dbReference type="InterPro" id="IPR012902">
    <property type="entry name" value="N_methyl_site"/>
</dbReference>
<feature type="transmembrane region" description="Helical" evidence="1">
    <location>
        <begin position="21"/>
        <end position="39"/>
    </location>
</feature>
<reference evidence="2 3" key="1">
    <citation type="submission" date="2015-10" db="EMBL/GenBank/DDBJ databases">
        <title>Metagenome-Assembled Genomes uncover a global brackish microbiome.</title>
        <authorList>
            <person name="Hugerth L.W."/>
            <person name="Larsson J."/>
            <person name="Alneberg J."/>
            <person name="Lindh M.V."/>
            <person name="Legrand C."/>
            <person name="Pinhassi J."/>
            <person name="Andersson A.F."/>
        </authorList>
    </citation>
    <scope>NUCLEOTIDE SEQUENCE [LARGE SCALE GENOMIC DNA]</scope>
    <source>
        <strain evidence="2">BACL18 MAG-120507-bin52</strain>
    </source>
</reference>
<dbReference type="PANTHER" id="PTHR30093">
    <property type="entry name" value="GENERAL SECRETION PATHWAY PROTEIN G"/>
    <property type="match status" value="1"/>
</dbReference>
<comment type="caution">
    <text evidence="2">The sequence shown here is derived from an EMBL/GenBank/DDBJ whole genome shotgun (WGS) entry which is preliminary data.</text>
</comment>
<organism evidence="2 3">
    <name type="scientific">Verrucomicrobia subdivision 6 bacterium BACL9 MAG-120507-bin52</name>
    <dbReference type="NCBI Taxonomy" id="1655590"/>
    <lineage>
        <taxon>Bacteria</taxon>
        <taxon>Pseudomonadati</taxon>
        <taxon>Verrucomicrobiota</taxon>
        <taxon>Verrucomicrobiia</taxon>
        <taxon>Verrucomicrobiales</taxon>
        <taxon>Verrucomicrobia subdivision 6</taxon>
    </lineage>
</organism>
<protein>
    <recommendedName>
        <fullName evidence="4">Prepilin-type N-terminal cleavage/methylation domain-containing protein</fullName>
    </recommendedName>
</protein>
<dbReference type="Pfam" id="PF07963">
    <property type="entry name" value="N_methyl"/>
    <property type="match status" value="1"/>
</dbReference>
<evidence type="ECO:0008006" key="4">
    <source>
        <dbReference type="Google" id="ProtNLM"/>
    </source>
</evidence>
<dbReference type="NCBIfam" id="TIGR02532">
    <property type="entry name" value="IV_pilin_GFxxxE"/>
    <property type="match status" value="1"/>
</dbReference>
<proteinExistence type="predicted"/>
<accession>A0A0R2RAC2</accession>
<dbReference type="EMBL" id="LIBO01000389">
    <property type="protein sequence ID" value="KRO59512.1"/>
    <property type="molecule type" value="Genomic_DNA"/>
</dbReference>
<keyword evidence="1" id="KW-0472">Membrane</keyword>
<dbReference type="Proteomes" id="UP000051269">
    <property type="component" value="Unassembled WGS sequence"/>
</dbReference>
<evidence type="ECO:0000256" key="1">
    <source>
        <dbReference type="SAM" id="Phobius"/>
    </source>
</evidence>